<evidence type="ECO:0000313" key="1">
    <source>
        <dbReference type="EMBL" id="KAJ8681822.1"/>
    </source>
</evidence>
<keyword evidence="2" id="KW-1185">Reference proteome</keyword>
<gene>
    <name evidence="1" type="ORF">QAD02_017614</name>
</gene>
<sequence>MLTSQKNRHRDMKMQPIIRRRQTRSKIGIRAKKRSPHVGLDQKRALISYCGKHTLFARGQITRIGCGGNLKHHAMWKKLAVTLNKIGPAKKNGREWMKYWTTLRRQGRLRSVRYMEAFKGTGHTKPSIKVADEDRRIAKIFGKPELGLKVYPECGFLIA</sequence>
<accession>A0ACC2PHC4</accession>
<protein>
    <submittedName>
        <fullName evidence="1">Uncharacterized protein</fullName>
    </submittedName>
</protein>
<reference evidence="1" key="1">
    <citation type="submission" date="2023-04" db="EMBL/GenBank/DDBJ databases">
        <title>A chromosome-level genome assembly of the parasitoid wasp Eretmocerus hayati.</title>
        <authorList>
            <person name="Zhong Y."/>
            <person name="Liu S."/>
            <person name="Liu Y."/>
        </authorList>
    </citation>
    <scope>NUCLEOTIDE SEQUENCE</scope>
    <source>
        <strain evidence="1">ZJU_SS_LIU_2023</strain>
    </source>
</reference>
<comment type="caution">
    <text evidence="1">The sequence shown here is derived from an EMBL/GenBank/DDBJ whole genome shotgun (WGS) entry which is preliminary data.</text>
</comment>
<dbReference type="Proteomes" id="UP001239111">
    <property type="component" value="Chromosome 1"/>
</dbReference>
<evidence type="ECO:0000313" key="2">
    <source>
        <dbReference type="Proteomes" id="UP001239111"/>
    </source>
</evidence>
<proteinExistence type="predicted"/>
<name>A0ACC2PHC4_9HYME</name>
<dbReference type="EMBL" id="CM056741">
    <property type="protein sequence ID" value="KAJ8681822.1"/>
    <property type="molecule type" value="Genomic_DNA"/>
</dbReference>
<organism evidence="1 2">
    <name type="scientific">Eretmocerus hayati</name>
    <dbReference type="NCBI Taxonomy" id="131215"/>
    <lineage>
        <taxon>Eukaryota</taxon>
        <taxon>Metazoa</taxon>
        <taxon>Ecdysozoa</taxon>
        <taxon>Arthropoda</taxon>
        <taxon>Hexapoda</taxon>
        <taxon>Insecta</taxon>
        <taxon>Pterygota</taxon>
        <taxon>Neoptera</taxon>
        <taxon>Endopterygota</taxon>
        <taxon>Hymenoptera</taxon>
        <taxon>Apocrita</taxon>
        <taxon>Proctotrupomorpha</taxon>
        <taxon>Chalcidoidea</taxon>
        <taxon>Aphelinidae</taxon>
        <taxon>Aphelininae</taxon>
        <taxon>Eretmocerus</taxon>
    </lineage>
</organism>